<evidence type="ECO:0000256" key="2">
    <source>
        <dbReference type="SAM" id="SignalP"/>
    </source>
</evidence>
<organism evidence="3 4">
    <name type="scientific">Nasonia vitripennis</name>
    <name type="common">Parasitic wasp</name>
    <dbReference type="NCBI Taxonomy" id="7425"/>
    <lineage>
        <taxon>Eukaryota</taxon>
        <taxon>Metazoa</taxon>
        <taxon>Ecdysozoa</taxon>
        <taxon>Arthropoda</taxon>
        <taxon>Hexapoda</taxon>
        <taxon>Insecta</taxon>
        <taxon>Pterygota</taxon>
        <taxon>Neoptera</taxon>
        <taxon>Endopterygota</taxon>
        <taxon>Hymenoptera</taxon>
        <taxon>Apocrita</taxon>
        <taxon>Proctotrupomorpha</taxon>
        <taxon>Chalcidoidea</taxon>
        <taxon>Pteromalidae</taxon>
        <taxon>Pteromalinae</taxon>
        <taxon>Nasonia</taxon>
    </lineage>
</organism>
<proteinExistence type="predicted"/>
<evidence type="ECO:0000313" key="4">
    <source>
        <dbReference type="Proteomes" id="UP000002358"/>
    </source>
</evidence>
<feature type="region of interest" description="Disordered" evidence="1">
    <location>
        <begin position="345"/>
        <end position="371"/>
    </location>
</feature>
<protein>
    <submittedName>
        <fullName evidence="3">Uncharacterized protein</fullName>
    </submittedName>
</protein>
<dbReference type="InParanoid" id="A0A7M7H3V3"/>
<feature type="region of interest" description="Disordered" evidence="1">
    <location>
        <begin position="35"/>
        <end position="56"/>
    </location>
</feature>
<feature type="region of interest" description="Disordered" evidence="1">
    <location>
        <begin position="408"/>
        <end position="437"/>
    </location>
</feature>
<reference evidence="3" key="1">
    <citation type="submission" date="2021-01" db="UniProtKB">
        <authorList>
            <consortium name="EnsemblMetazoa"/>
        </authorList>
    </citation>
    <scope>IDENTIFICATION</scope>
</reference>
<keyword evidence="4" id="KW-1185">Reference proteome</keyword>
<sequence>MTTARMLLCLLLMAAVSEWALSHHLRHRNGNAEELESLEASSPNTPKSRRSLQLGLYNDNNSDKIPYSYKKLDKMLKKAIMKVIIGEMRPADMMLLKALNYTLEEVMAIREHELSRIKEEELFAAKAKKQREQEALSAKYQAALHRRASAHYKKSAEESSLEAYNKQAVYDYENGPLEPQVPATFASRPDYEDSKDLEYEDKSAPAVVTEESFRQNFDRAMEPHVVFKIRYDDSEFDSESDERSRTILRNHRTKTVLKLDRAKSSAVADSFQASGLGGERAAANSAADLAAAQVEPASTRLRNLEDLNRQAMLNGLDADDSDAEEKKGALIGSRHLEEDVEQQRQRIEAATTEMPLSKPEEEATTTTENKRASEYEGLEWVGGDVYRVKPEAMEALLNYEDELAAAAADYESRQEEEQEEEAEGNSLQSPDDSPDDLVNDTVEYQNDAADAGDAFGNFTDGQNLTSYQRLTLAQRRDRNLTSTFDSQGQKAIEDIKLRVLALTGRFNLTSTNNQVTRERLTMFSPTCQVPRNTDADAWSDPFSMNMHFQLNLTSSEHVLAAKLRLFRLPQESYPAPSSSPFEADDEDEKKIRVSVYFYTKSLKKHRVKKRLMDSVVMPLTANGSHFALDVRQSLRFWRPSGQTPHSSNHGMVVQVEDQDGKPLKPAMYIQQPSCQAAEADTDDKAYQFVPALFVRACPRYVRIVGDKIEMFVQCRPTQRH</sequence>
<dbReference type="EnsemblMetazoa" id="XM_008208585">
    <property type="protein sequence ID" value="XP_008206807"/>
    <property type="gene ID" value="LOC100678174"/>
</dbReference>
<dbReference type="Proteomes" id="UP000002358">
    <property type="component" value="Chromosome 5"/>
</dbReference>
<feature type="chain" id="PRO_5029843263" evidence="2">
    <location>
        <begin position="23"/>
        <end position="720"/>
    </location>
</feature>
<name>A0A7M7H3V3_NASVI</name>
<dbReference type="Gene3D" id="2.60.120.970">
    <property type="match status" value="1"/>
</dbReference>
<evidence type="ECO:0000256" key="1">
    <source>
        <dbReference type="SAM" id="MobiDB-lite"/>
    </source>
</evidence>
<dbReference type="GeneID" id="100678174"/>
<keyword evidence="2" id="KW-0732">Signal</keyword>
<dbReference type="RefSeq" id="XP_008206807.1">
    <property type="nucleotide sequence ID" value="XM_008208585.3"/>
</dbReference>
<evidence type="ECO:0000313" key="3">
    <source>
        <dbReference type="EnsemblMetazoa" id="XP_008206807"/>
    </source>
</evidence>
<accession>A0A7M7H3V3</accession>
<feature type="signal peptide" evidence="2">
    <location>
        <begin position="1"/>
        <end position="22"/>
    </location>
</feature>
<dbReference type="AlphaFoldDB" id="A0A7M7H3V3"/>
<dbReference type="OrthoDB" id="6287506at2759"/>